<dbReference type="GO" id="GO:0006355">
    <property type="term" value="P:regulation of DNA-templated transcription"/>
    <property type="evidence" value="ECO:0007669"/>
    <property type="project" value="InterPro"/>
</dbReference>
<dbReference type="InterPro" id="IPR036634">
    <property type="entry name" value="PRD_sf"/>
</dbReference>
<evidence type="ECO:0000313" key="2">
    <source>
        <dbReference type="Proteomes" id="UP001285636"/>
    </source>
</evidence>
<feature type="non-terminal residue" evidence="1">
    <location>
        <position position="1"/>
    </location>
</feature>
<protein>
    <recommendedName>
        <fullName evidence="3">PRD domain-containing protein</fullName>
    </recommendedName>
</protein>
<gene>
    <name evidence="1" type="ORF">RYX45_21210</name>
</gene>
<organism evidence="1 2">
    <name type="scientific">Alkalihalophilus pseudofirmus</name>
    <name type="common">Bacillus pseudofirmus</name>
    <dbReference type="NCBI Taxonomy" id="79885"/>
    <lineage>
        <taxon>Bacteria</taxon>
        <taxon>Bacillati</taxon>
        <taxon>Bacillota</taxon>
        <taxon>Bacilli</taxon>
        <taxon>Bacillales</taxon>
        <taxon>Bacillaceae</taxon>
        <taxon>Alkalihalophilus</taxon>
    </lineage>
</organism>
<feature type="non-terminal residue" evidence="1">
    <location>
        <position position="103"/>
    </location>
</feature>
<evidence type="ECO:0000313" key="1">
    <source>
        <dbReference type="EMBL" id="MDV2887691.1"/>
    </source>
</evidence>
<proteinExistence type="predicted"/>
<dbReference type="SUPFAM" id="SSF63520">
    <property type="entry name" value="PTS-regulatory domain, PRD"/>
    <property type="match status" value="1"/>
</dbReference>
<evidence type="ECO:0008006" key="3">
    <source>
        <dbReference type="Google" id="ProtNLM"/>
    </source>
</evidence>
<sequence length="103" mass="12247">LNVLRTYPEYELVSQLLKFFDMNPKIYENEVFYIETLLLSSQINFISSESKYAPQKFAGLDAIVEKVILRFQQISGIDFDNIYELKKNLYVHLLACYYRVRYG</sequence>
<dbReference type="EMBL" id="JAWJAY010000343">
    <property type="protein sequence ID" value="MDV2887691.1"/>
    <property type="molecule type" value="Genomic_DNA"/>
</dbReference>
<comment type="caution">
    <text evidence="1">The sequence shown here is derived from an EMBL/GenBank/DDBJ whole genome shotgun (WGS) entry which is preliminary data.</text>
</comment>
<name>A0AAJ2NSB0_ALKPS</name>
<accession>A0AAJ2NSB0</accession>
<reference evidence="1" key="1">
    <citation type="submission" date="2023-10" db="EMBL/GenBank/DDBJ databases">
        <title>Screening of Alkalihalophilus pseudofirmusBZ-TG-HK211 and Its Alleviation of Salt Stress on Rapeseed Growth.</title>
        <authorList>
            <person name="Zhao B."/>
            <person name="Guo T."/>
        </authorList>
    </citation>
    <scope>NUCLEOTIDE SEQUENCE</scope>
    <source>
        <strain evidence="1">BZ-TG-HK211</strain>
    </source>
</reference>
<dbReference type="Proteomes" id="UP001285636">
    <property type="component" value="Unassembled WGS sequence"/>
</dbReference>
<dbReference type="AlphaFoldDB" id="A0AAJ2NSB0"/>